<gene>
    <name evidence="2" type="ORF">CMU_017740</name>
</gene>
<dbReference type="GO" id="GO:0012505">
    <property type="term" value="C:endomembrane system"/>
    <property type="evidence" value="ECO:0007669"/>
    <property type="project" value="UniProtKB-ARBA"/>
</dbReference>
<dbReference type="SMART" id="SM00222">
    <property type="entry name" value="Sec7"/>
    <property type="match status" value="1"/>
</dbReference>
<dbReference type="GO" id="GO:0005085">
    <property type="term" value="F:guanyl-nucleotide exchange factor activity"/>
    <property type="evidence" value="ECO:0007669"/>
    <property type="project" value="InterPro"/>
</dbReference>
<dbReference type="PANTHER" id="PTHR10663">
    <property type="entry name" value="GUANYL-NUCLEOTIDE EXCHANGE FACTOR"/>
    <property type="match status" value="1"/>
</dbReference>
<dbReference type="OrthoDB" id="18431at2759"/>
<dbReference type="Gene3D" id="1.10.220.20">
    <property type="match status" value="1"/>
</dbReference>
<dbReference type="Proteomes" id="UP000001460">
    <property type="component" value="Unassembled WGS sequence"/>
</dbReference>
<dbReference type="GO" id="GO:0032012">
    <property type="term" value="P:regulation of ARF protein signal transduction"/>
    <property type="evidence" value="ECO:0007669"/>
    <property type="project" value="InterPro"/>
</dbReference>
<protein>
    <submittedName>
        <fullName evidence="2">Sec7 domain-containing protein</fullName>
    </submittedName>
</protein>
<feature type="domain" description="SEC7" evidence="1">
    <location>
        <begin position="532"/>
        <end position="765"/>
    </location>
</feature>
<evidence type="ECO:0000259" key="1">
    <source>
        <dbReference type="PROSITE" id="PS50190"/>
    </source>
</evidence>
<evidence type="ECO:0000313" key="3">
    <source>
        <dbReference type="Proteomes" id="UP000001460"/>
    </source>
</evidence>
<dbReference type="SUPFAM" id="SSF48425">
    <property type="entry name" value="Sec7 domain"/>
    <property type="match status" value="1"/>
</dbReference>
<evidence type="ECO:0000313" key="2">
    <source>
        <dbReference type="EMBL" id="EEA06020.1"/>
    </source>
</evidence>
<dbReference type="InterPro" id="IPR000904">
    <property type="entry name" value="Sec7_dom"/>
</dbReference>
<dbReference type="InterPro" id="IPR035999">
    <property type="entry name" value="Sec7_dom_sf"/>
</dbReference>
<dbReference type="PANTHER" id="PTHR10663:SF388">
    <property type="entry name" value="GOLGI-SPECIFIC BREFELDIN A-RESISTANCE GUANINE NUCLEOTIDE EXCHANGE FACTOR 1"/>
    <property type="match status" value="1"/>
</dbReference>
<dbReference type="InterPro" id="IPR023394">
    <property type="entry name" value="Sec7_C_sf"/>
</dbReference>
<dbReference type="CDD" id="cd00171">
    <property type="entry name" value="Sec7"/>
    <property type="match status" value="1"/>
</dbReference>
<dbReference type="VEuPathDB" id="CryptoDB:CMU_017740"/>
<accession>B6AD16</accession>
<name>B6AD16_CRYMR</name>
<dbReference type="InterPro" id="IPR032691">
    <property type="entry name" value="Mon2/Sec7/BIG1-like_HUS"/>
</dbReference>
<proteinExistence type="predicted"/>
<dbReference type="EMBL" id="DS989728">
    <property type="protein sequence ID" value="EEA06020.1"/>
    <property type="molecule type" value="Genomic_DNA"/>
</dbReference>
<organism evidence="2 3">
    <name type="scientific">Cryptosporidium muris (strain RN66)</name>
    <dbReference type="NCBI Taxonomy" id="441375"/>
    <lineage>
        <taxon>Eukaryota</taxon>
        <taxon>Sar</taxon>
        <taxon>Alveolata</taxon>
        <taxon>Apicomplexa</taxon>
        <taxon>Conoidasida</taxon>
        <taxon>Coccidia</taxon>
        <taxon>Eucoccidiorida</taxon>
        <taxon>Eimeriorina</taxon>
        <taxon>Cryptosporidiidae</taxon>
        <taxon>Cryptosporidium</taxon>
    </lineage>
</organism>
<dbReference type="STRING" id="441375.B6AD16"/>
<dbReference type="GO" id="GO:0005737">
    <property type="term" value="C:cytoplasm"/>
    <property type="evidence" value="ECO:0007669"/>
    <property type="project" value="UniProtKB-ARBA"/>
</dbReference>
<reference evidence="2" key="1">
    <citation type="submission" date="2008-06" db="EMBL/GenBank/DDBJ databases">
        <authorList>
            <person name="Lorenzi H."/>
            <person name="Inman J."/>
            <person name="Miller J."/>
            <person name="Schobel S."/>
            <person name="Amedeo P."/>
            <person name="Caler E.V."/>
            <person name="da Silva J."/>
        </authorList>
    </citation>
    <scope>NUCLEOTIDE SEQUENCE [LARGE SCALE GENOMIC DNA]</scope>
    <source>
        <strain evidence="2">RN66</strain>
    </source>
</reference>
<dbReference type="eggNOG" id="KOG0928">
    <property type="taxonomic scope" value="Eukaryota"/>
</dbReference>
<dbReference type="OMA" id="DISIMAN"/>
<keyword evidence="3" id="KW-1185">Reference proteome</keyword>
<dbReference type="PROSITE" id="PS50190">
    <property type="entry name" value="SEC7"/>
    <property type="match status" value="1"/>
</dbReference>
<dbReference type="Pfam" id="PF12783">
    <property type="entry name" value="Sec7-like_HUS"/>
    <property type="match status" value="1"/>
</dbReference>
<dbReference type="GO" id="GO:0016192">
    <property type="term" value="P:vesicle-mediated transport"/>
    <property type="evidence" value="ECO:0007669"/>
    <property type="project" value="UniProtKB-ARBA"/>
</dbReference>
<dbReference type="RefSeq" id="XP_002140369.1">
    <property type="nucleotide sequence ID" value="XM_002140333.1"/>
</dbReference>
<dbReference type="Pfam" id="PF01369">
    <property type="entry name" value="Sec7"/>
    <property type="match status" value="1"/>
</dbReference>
<dbReference type="Gene3D" id="1.10.1000.11">
    <property type="entry name" value="Arf Nucleotide-binding Site Opener,domain 2"/>
    <property type="match status" value="1"/>
</dbReference>
<sequence>MEESESIPNFTRCDGEKLIQCDANSNLAKLRCIKDEIHKILVLLRLPKHHTIRSRFNVELVEATENPLIHKFRLLSESLLYTDIIYLDGDKLEPFLDAVQSADIGSTATACAIDALNKFLLQGLVDTSNTNSHITNSIVTGLLNCRFTASGSDSDESTLLKLINTLVDIIKSPLANLIDNDLEYQAVIKCFQISRHPRASHLLKSTGENSMFQLVIIIFKRFGEKINSDKINNFEGICRLLKFLSVLSSYNNTFRTKTSNMDEFDLKMTTIEDEITKLLQRMIPIDSTDSLNIIEIRVMGLSLLNAALESGGSALGSLKLLSNLIQYDVCGHIMINMLNSSQQIFDLTLRCIFNIFFYFKAYTKKQFELYFSLIMSYIVRDDINNSILSIAPTAENFTILEQRELALEFILEICGETNLAIELYQNYDCDLLCGDLFQSLIKCLVSQFNLETPDSVTKNTDIKNTFTIFQRISLKGLTFIIKGLLRTLLENLYQWEFVSISEQGNIQPNEKYSATLSLISHISTNPIGSLSALKEQKELKIRLEKGSQFFNNNSSRCIEDLQGLDLLPVTGMTAKDMALFCRSTPGIDPQILGEYISKNKDWNGQVRAAYMSTFSFCGETLVDSLRAVLLTFRLPGEAQQIERIMESFAVEFFIQQEKCDIATESSDKDKFDSNTVKSELETPRIMRLLKSETTFENSDWFTIENSDTIFILSYSIIMLNTDLHNSQVKNKMSIEEFIKNNRGINNKKDLPPEFLISIFNSIKSNKIELSEYSQNSLPFSGTLDFCVNYDSWRKQLRKPLGLQNYARALNNQKKEKDESNNFSFYIYKDIFHLIIDEHALDCILKSFNLTTDISIMANCMEAVLDLVTLACIFENTTFLYKIIQQLSLYINVAITARCQFILPIFFHIIRFTASFWSEVFPWDILIEVILKLHSLRLLPSKWAEWDEFIDHSSKCMSTHLQYPIVHLSSRSKTFGITYGYESINRLTKNLHSSDNLANNTDNRSSSISNRKKALRIVRGSLVPFLKTMKSKVSSSSNNWLIDLTSLIFRSTEEEEEETTFNFLPEPQSIADGALLYIGEQDERLPKQMYDNLSFTPSEMILSWILNGSSPFLAISVYIILRDTIRWNVQTKFLFSRLFQDRIIFEDMDIDLLPSISGNAWELFEYFCTSCLPIDRILYKNLRSTSLAYYLPFVDCLINKVNSFPFPEGNLNTESILNYEDLHGPINSNSSEFHESKNSEYLGLSRSIPSDWGPLVCTHKMKLNSFRKVADSLLCIDLLMAIASLTLSLKSYRNSNSLKQDNLNSTDDAKLWKLVADLFTSHIKRYSIFNSQKGNINSEELEDSTKASREILENIDNSKSESNNNRSLTRPELMFIERIVVNSLQLLMQFVWVSKEITIPLFTGLLEAFVQLHPIVFSLHAERIVAALQFIMQPSKENSEVTSFERNEEYISFIFHSDYPVLLILGILQRMVYIPSLAVSSSSVSVPEFYPGRLSDPQALVLTSLECLGIWLYNSNYTAFLHSKISLIIQTLVTFAIYTPTIHDGCAVILNPDDDSAENNYDANLQAVSLICSLLSLYSASDHSSMLPPVVHTLCLVASYGPNVVRRHAITRLQQTLGSLPVESAWFVESPWVWWNIIQTCFLPLITYEFSFPYHNIYKSGNKCNDISSALLAQRFTLAGAQIVLGNEAVLRRQAEAVTTISRIILTRIDLLLKPLLIPEEIIVSDYLLLYINNERVDSVKSFILLIPVLISLIDTLISQAAGSLTIFFAETLKNIILVVASSAVSTIFDELVIFPLCYFEVCKSKSVIIECLRFILNECKEKDILSVMNMTIRYLVHPKFPDLAVELNEVLDLLKSCRGKSSEINNELQAEI</sequence>
<dbReference type="GeneID" id="6995301"/>